<proteinExistence type="predicted"/>
<dbReference type="OrthoDB" id="1886400at2"/>
<dbReference type="EMBL" id="PVXO01000052">
    <property type="protein sequence ID" value="PRR78067.1"/>
    <property type="molecule type" value="Genomic_DNA"/>
</dbReference>
<sequence length="389" mass="45806">MKMPTKNTIITSLLIVVIFFIFIFSHESRGGYDKVFVLDNSNFNDDILSNEEEKKMTLENVQKVPFNGNCDSCDFFDKDNIIYSKRNGQGSFLDVNNERLNYYGINILNLKTNREEKLIPVENKSQRFIIPSPDKKRIFYSEGEEILEKDAKYKEEENKSYIYNVKSKEKINIPYKTFIKWMPDSSGYIGIKDSLFLQDFNKGISKEILDYKQLKKIENIQEISIAKDCQNIFIQGFKSDEDFSSYIYNVNLDKPYEANLVLKGNIKRIEAIDNNNLIFSGKYWGEKGLYNYNLETKEIKKLLDGDIVLFKLSNDKKSIAYVVKDKDGNNILYAAKLYKNSISESVMLYKNLFIKYYTLNWSEDNKRLIAAFYEEKEEKDNKIYIFHFR</sequence>
<comment type="caution">
    <text evidence="1">The sequence shown here is derived from an EMBL/GenBank/DDBJ whole genome shotgun (WGS) entry which is preliminary data.</text>
</comment>
<keyword evidence="2" id="KW-1185">Reference proteome</keyword>
<dbReference type="AlphaFoldDB" id="A0A2T0B2S1"/>
<reference evidence="1 2" key="1">
    <citation type="submission" date="2018-03" db="EMBL/GenBank/DDBJ databases">
        <title>Genome sequence of Clostridium liquoris DSM 100320.</title>
        <authorList>
            <person name="Poehlein A."/>
            <person name="Daniel R."/>
        </authorList>
    </citation>
    <scope>NUCLEOTIDE SEQUENCE [LARGE SCALE GENOMIC DNA]</scope>
    <source>
        <strain evidence="1 2">DSM 100320</strain>
    </source>
</reference>
<protein>
    <recommendedName>
        <fullName evidence="3">Translocation protein TolB</fullName>
    </recommendedName>
</protein>
<gene>
    <name evidence="1" type="ORF">CLLI_19870</name>
</gene>
<evidence type="ECO:0008006" key="3">
    <source>
        <dbReference type="Google" id="ProtNLM"/>
    </source>
</evidence>
<dbReference type="Proteomes" id="UP000239706">
    <property type="component" value="Unassembled WGS sequence"/>
</dbReference>
<name>A0A2T0B2S1_9CLOT</name>
<organism evidence="1 2">
    <name type="scientific">Clostridium liquoris</name>
    <dbReference type="NCBI Taxonomy" id="1289519"/>
    <lineage>
        <taxon>Bacteria</taxon>
        <taxon>Bacillati</taxon>
        <taxon>Bacillota</taxon>
        <taxon>Clostridia</taxon>
        <taxon>Eubacteriales</taxon>
        <taxon>Clostridiaceae</taxon>
        <taxon>Clostridium</taxon>
    </lineage>
</organism>
<evidence type="ECO:0000313" key="2">
    <source>
        <dbReference type="Proteomes" id="UP000239706"/>
    </source>
</evidence>
<dbReference type="RefSeq" id="WP_106064065.1">
    <property type="nucleotide sequence ID" value="NZ_PVXO01000052.1"/>
</dbReference>
<dbReference type="SUPFAM" id="SSF82171">
    <property type="entry name" value="DPP6 N-terminal domain-like"/>
    <property type="match status" value="1"/>
</dbReference>
<accession>A0A2T0B2S1</accession>
<evidence type="ECO:0000313" key="1">
    <source>
        <dbReference type="EMBL" id="PRR78067.1"/>
    </source>
</evidence>